<dbReference type="GO" id="GO:0005886">
    <property type="term" value="C:plasma membrane"/>
    <property type="evidence" value="ECO:0007669"/>
    <property type="project" value="UniProtKB-SubCell"/>
</dbReference>
<keyword evidence="12" id="KW-1185">Reference proteome</keyword>
<evidence type="ECO:0000256" key="3">
    <source>
        <dbReference type="ARBA" id="ARBA00022475"/>
    </source>
</evidence>
<dbReference type="PANTHER" id="PTHR40765:SF2">
    <property type="entry name" value="ESX-2 SECRETION SYSTEM ATPASE ECCB2"/>
    <property type="match status" value="1"/>
</dbReference>
<keyword evidence="4 10" id="KW-0812">Transmembrane</keyword>
<proteinExistence type="inferred from homology"/>
<name>A0A7K0DRR4_9NOCA</name>
<gene>
    <name evidence="11" type="primary">eccB3_3</name>
    <name evidence="11" type="ORF">NRB56_38200</name>
</gene>
<protein>
    <submittedName>
        <fullName evidence="11">ESX-3 secretion system ATPase EccB3</fullName>
        <ecNumber evidence="11">3.6.-.-</ecNumber>
    </submittedName>
</protein>
<dbReference type="GO" id="GO:0005576">
    <property type="term" value="C:extracellular region"/>
    <property type="evidence" value="ECO:0007669"/>
    <property type="project" value="TreeGrafter"/>
</dbReference>
<evidence type="ECO:0000313" key="12">
    <source>
        <dbReference type="Proteomes" id="UP000431401"/>
    </source>
</evidence>
<dbReference type="EMBL" id="WEGI01000008">
    <property type="protein sequence ID" value="MQY28237.1"/>
    <property type="molecule type" value="Genomic_DNA"/>
</dbReference>
<dbReference type="AlphaFoldDB" id="A0A7K0DRR4"/>
<comment type="subcellular location">
    <subcellularLocation>
        <location evidence="1">Cell membrane</location>
        <topology evidence="1">Single-pass membrane protein</topology>
    </subcellularLocation>
</comment>
<dbReference type="InterPro" id="IPR044857">
    <property type="entry name" value="T7SS_EccB_R1"/>
</dbReference>
<keyword evidence="5" id="KW-0547">Nucleotide-binding</keyword>
<dbReference type="InterPro" id="IPR007795">
    <property type="entry name" value="T7SS_EccB"/>
</dbReference>
<evidence type="ECO:0000256" key="6">
    <source>
        <dbReference type="ARBA" id="ARBA00022801"/>
    </source>
</evidence>
<dbReference type="Gene3D" id="2.40.50.910">
    <property type="entry name" value="Type VII secretion system EccB, repeat 3 domain"/>
    <property type="match status" value="1"/>
</dbReference>
<feature type="transmembrane region" description="Helical" evidence="10">
    <location>
        <begin position="43"/>
        <end position="65"/>
    </location>
</feature>
<dbReference type="InterPro" id="IPR042485">
    <property type="entry name" value="T7SS_EccB_R3"/>
</dbReference>
<dbReference type="Proteomes" id="UP000431401">
    <property type="component" value="Unassembled WGS sequence"/>
</dbReference>
<comment type="caution">
    <text evidence="11">The sequence shown here is derived from an EMBL/GenBank/DDBJ whole genome shotgun (WGS) entry which is preliminary data.</text>
</comment>
<accession>A0A7K0DRR4</accession>
<dbReference type="NCBIfam" id="TIGR03919">
    <property type="entry name" value="T7SS_EccB"/>
    <property type="match status" value="1"/>
</dbReference>
<keyword evidence="9 10" id="KW-0472">Membrane</keyword>
<keyword evidence="6 11" id="KW-0378">Hydrolase</keyword>
<sequence>MARFRVVTRHQISGWRFLLRRIEHALVRRDASMLDDPQRGRSTALSVGIALACLVIAGAAVLGFFKPAKMVGSSKIVSEKDTGALYVHLGNRLYPALNLTSARLIVGSADTPVPVSHDELAKYPRGPLVGIPGAPNSIVDAGARDSTWTVCDTSQTGAAAPVDPRTGLPTVARAAMRTTVIGGTLSVDGGDLIRPLGEGEARLLRDDATTWLVYNDAGKGAVRAAVSTSDTAVMLALGIDSTIQVPAASKGLIGAIPEVPPIRVPEIPGAGSTVTLNSGLTVTVGAVLTGNTPDRGASYYVVSQSGVVQIGPVLAAMIRNANARGTVSSQSVGPDVIATNLRPGGWPGTESYPTRALRVVDPARFLVTCYEWSRTPTAQNASTTLLVGRQLPLPADQQNRTVDLVTAQLSHGATADAAYLAGGAGRFVQATGADPSSARRESMFWISDTGVRYGVDVQPGQNGQDPTVTALALRNPVPAPWSIVSLFAVGPTLSQRDARIAHDGIAPDRTVIGFGGTQ</sequence>
<evidence type="ECO:0000313" key="11">
    <source>
        <dbReference type="EMBL" id="MQY28237.1"/>
    </source>
</evidence>
<dbReference type="Pfam" id="PF05108">
    <property type="entry name" value="T7SS_ESX1_EccB"/>
    <property type="match status" value="1"/>
</dbReference>
<evidence type="ECO:0000256" key="8">
    <source>
        <dbReference type="ARBA" id="ARBA00022989"/>
    </source>
</evidence>
<keyword evidence="3" id="KW-1003">Cell membrane</keyword>
<evidence type="ECO:0000256" key="1">
    <source>
        <dbReference type="ARBA" id="ARBA00004162"/>
    </source>
</evidence>
<evidence type="ECO:0000256" key="9">
    <source>
        <dbReference type="ARBA" id="ARBA00023136"/>
    </source>
</evidence>
<dbReference type="GO" id="GO:0016787">
    <property type="term" value="F:hydrolase activity"/>
    <property type="evidence" value="ECO:0007669"/>
    <property type="project" value="UniProtKB-KW"/>
</dbReference>
<evidence type="ECO:0000256" key="2">
    <source>
        <dbReference type="ARBA" id="ARBA00008149"/>
    </source>
</evidence>
<comment type="similarity">
    <text evidence="2">Belongs to the EccB family.</text>
</comment>
<evidence type="ECO:0000256" key="4">
    <source>
        <dbReference type="ARBA" id="ARBA00022692"/>
    </source>
</evidence>
<keyword evidence="8 10" id="KW-1133">Transmembrane helix</keyword>
<evidence type="ECO:0000256" key="10">
    <source>
        <dbReference type="SAM" id="Phobius"/>
    </source>
</evidence>
<evidence type="ECO:0000256" key="5">
    <source>
        <dbReference type="ARBA" id="ARBA00022741"/>
    </source>
</evidence>
<reference evidence="11 12" key="1">
    <citation type="submission" date="2019-10" db="EMBL/GenBank/DDBJ databases">
        <title>Nocardia macrotermitis sp. nov. and Nocardia aurantia sp. nov., isolated from the gut of fungus growing-termite Macrotermes natalensis.</title>
        <authorList>
            <person name="Benndorf R."/>
            <person name="Schwitalla J."/>
            <person name="Martin K."/>
            <person name="De Beer W."/>
            <person name="Kaster A.-K."/>
            <person name="Vollmers J."/>
            <person name="Poulsen M."/>
            <person name="Beemelmanns C."/>
        </authorList>
    </citation>
    <scope>NUCLEOTIDE SEQUENCE [LARGE SCALE GENOMIC DNA]</scope>
    <source>
        <strain evidence="11 12">RB56</strain>
    </source>
</reference>
<dbReference type="PANTHER" id="PTHR40765">
    <property type="entry name" value="ESX-2 SECRETION SYSTEM ATPASE ECCB2"/>
    <property type="match status" value="1"/>
</dbReference>
<dbReference type="GO" id="GO:0005524">
    <property type="term" value="F:ATP binding"/>
    <property type="evidence" value="ECO:0007669"/>
    <property type="project" value="UniProtKB-KW"/>
</dbReference>
<evidence type="ECO:0000256" key="7">
    <source>
        <dbReference type="ARBA" id="ARBA00022840"/>
    </source>
</evidence>
<dbReference type="Gene3D" id="3.30.2390.20">
    <property type="entry name" value="Type VII secretion system EccB, repeat 1 domain"/>
    <property type="match status" value="1"/>
</dbReference>
<organism evidence="11 12">
    <name type="scientific">Nocardia aurantia</name>
    <dbReference type="NCBI Taxonomy" id="2585199"/>
    <lineage>
        <taxon>Bacteria</taxon>
        <taxon>Bacillati</taxon>
        <taxon>Actinomycetota</taxon>
        <taxon>Actinomycetes</taxon>
        <taxon>Mycobacteriales</taxon>
        <taxon>Nocardiaceae</taxon>
        <taxon>Nocardia</taxon>
    </lineage>
</organism>
<dbReference type="EC" id="3.6.-.-" evidence="11"/>
<keyword evidence="7" id="KW-0067">ATP-binding</keyword>